<keyword evidence="9" id="KW-1185">Reference proteome</keyword>
<evidence type="ECO:0000313" key="9">
    <source>
        <dbReference type="Proteomes" id="UP001224359"/>
    </source>
</evidence>
<dbReference type="InterPro" id="IPR036522">
    <property type="entry name" value="MoaC_sf"/>
</dbReference>
<feature type="domain" description="Molybdopterin cofactor biosynthesis C (MoaC)" evidence="7">
    <location>
        <begin position="16"/>
        <end position="154"/>
    </location>
</feature>
<comment type="catalytic activity">
    <reaction evidence="1 6">
        <text>(8S)-3',8-cyclo-7,8-dihydroguanosine 5'-triphosphate = cyclic pyranopterin phosphate + diphosphate</text>
        <dbReference type="Rhea" id="RHEA:49580"/>
        <dbReference type="ChEBI" id="CHEBI:33019"/>
        <dbReference type="ChEBI" id="CHEBI:59648"/>
        <dbReference type="ChEBI" id="CHEBI:131766"/>
        <dbReference type="EC" id="4.6.1.17"/>
    </reaction>
</comment>
<comment type="pathway">
    <text evidence="2 6">Cofactor biosynthesis; molybdopterin biosynthesis.</text>
</comment>
<dbReference type="Pfam" id="PF01967">
    <property type="entry name" value="MoaC"/>
    <property type="match status" value="1"/>
</dbReference>
<name>A0ABT9VBG3_9BACI</name>
<evidence type="ECO:0000259" key="7">
    <source>
        <dbReference type="Pfam" id="PF01967"/>
    </source>
</evidence>
<feature type="binding site" evidence="6">
    <location>
        <begin position="117"/>
        <end position="118"/>
    </location>
    <ligand>
        <name>substrate</name>
    </ligand>
</feature>
<keyword evidence="4 6" id="KW-0501">Molybdenum cofactor biosynthesis</keyword>
<dbReference type="Gene3D" id="3.30.70.640">
    <property type="entry name" value="Molybdopterin cofactor biosynthesis C (MoaC) domain"/>
    <property type="match status" value="1"/>
</dbReference>
<evidence type="ECO:0000256" key="1">
    <source>
        <dbReference type="ARBA" id="ARBA00001637"/>
    </source>
</evidence>
<dbReference type="SUPFAM" id="SSF55040">
    <property type="entry name" value="Molybdenum cofactor biosynthesis protein C, MoaC"/>
    <property type="match status" value="1"/>
</dbReference>
<keyword evidence="5 6" id="KW-0456">Lyase</keyword>
<evidence type="ECO:0000256" key="3">
    <source>
        <dbReference type="ARBA" id="ARBA00012575"/>
    </source>
</evidence>
<gene>
    <name evidence="6" type="primary">moaC</name>
    <name evidence="8" type="ORF">J2S77_000231</name>
</gene>
<dbReference type="InterPro" id="IPR023045">
    <property type="entry name" value="MoaC"/>
</dbReference>
<dbReference type="PANTHER" id="PTHR22960">
    <property type="entry name" value="MOLYBDOPTERIN COFACTOR SYNTHESIS PROTEIN A"/>
    <property type="match status" value="1"/>
</dbReference>
<accession>A0ABT9VBG3</accession>
<dbReference type="PANTHER" id="PTHR22960:SF29">
    <property type="entry name" value="CYCLIC PYRANOPTERIN MONOPHOSPHATE SYNTHASE"/>
    <property type="match status" value="1"/>
</dbReference>
<dbReference type="NCBIfam" id="NF006870">
    <property type="entry name" value="PRK09364.1"/>
    <property type="match status" value="1"/>
</dbReference>
<dbReference type="Proteomes" id="UP001224359">
    <property type="component" value="Unassembled WGS sequence"/>
</dbReference>
<dbReference type="CDD" id="cd01420">
    <property type="entry name" value="MoaC_PE"/>
    <property type="match status" value="1"/>
</dbReference>
<evidence type="ECO:0000256" key="6">
    <source>
        <dbReference type="HAMAP-Rule" id="MF_01224"/>
    </source>
</evidence>
<dbReference type="EMBL" id="JAUSTQ010000001">
    <property type="protein sequence ID" value="MDQ0158281.1"/>
    <property type="molecule type" value="Genomic_DNA"/>
</dbReference>
<dbReference type="HAMAP" id="MF_01224_B">
    <property type="entry name" value="MoaC_B"/>
    <property type="match status" value="1"/>
</dbReference>
<proteinExistence type="inferred from homology"/>
<sequence length="162" mass="17562">MSQQFSHFDEQGHAVMVDISDKDITKREATAYSSIEVNDAVFEQIQRGDNKKGDVFGVARIAGIQATKQTSNLIPLCHAIPISKVSVQFDWADQQSSPYQINITCTVKTTGQTGVEMEALTGASVAALTIYDMCKAVDKTMTIGPTYLTSKSGGQSGDYVRD</sequence>
<evidence type="ECO:0000256" key="5">
    <source>
        <dbReference type="ARBA" id="ARBA00023239"/>
    </source>
</evidence>
<dbReference type="InterPro" id="IPR050105">
    <property type="entry name" value="MoCo_biosynth_MoaA/MoaC"/>
</dbReference>
<evidence type="ECO:0000256" key="4">
    <source>
        <dbReference type="ARBA" id="ARBA00023150"/>
    </source>
</evidence>
<evidence type="ECO:0000313" key="8">
    <source>
        <dbReference type="EMBL" id="MDQ0158281.1"/>
    </source>
</evidence>
<feature type="active site" evidence="6">
    <location>
        <position position="132"/>
    </location>
</feature>
<comment type="similarity">
    <text evidence="6">Belongs to the MoaC family.</text>
</comment>
<reference evidence="8 9" key="1">
    <citation type="submission" date="2023-07" db="EMBL/GenBank/DDBJ databases">
        <title>Genomic Encyclopedia of Type Strains, Phase IV (KMG-IV): sequencing the most valuable type-strain genomes for metagenomic binning, comparative biology and taxonomic classification.</title>
        <authorList>
            <person name="Goeker M."/>
        </authorList>
    </citation>
    <scope>NUCLEOTIDE SEQUENCE [LARGE SCALE GENOMIC DNA]</scope>
    <source>
        <strain evidence="8 9">DSM 16460</strain>
    </source>
</reference>
<dbReference type="InterPro" id="IPR047594">
    <property type="entry name" value="MoaC_bact/euk"/>
</dbReference>
<dbReference type="EC" id="4.6.1.17" evidence="3 6"/>
<comment type="function">
    <text evidence="6">Catalyzes the conversion of (8S)-3',8-cyclo-7,8-dihydroguanosine 5'-triphosphate to cyclic pyranopterin monophosphate (cPMP).</text>
</comment>
<dbReference type="InterPro" id="IPR002820">
    <property type="entry name" value="Mopterin_CF_biosynth-C_dom"/>
</dbReference>
<feature type="binding site" evidence="6">
    <location>
        <begin position="76"/>
        <end position="78"/>
    </location>
    <ligand>
        <name>substrate</name>
    </ligand>
</feature>
<dbReference type="RefSeq" id="WP_306973863.1">
    <property type="nucleotide sequence ID" value="NZ_JAUSTQ010000001.1"/>
</dbReference>
<organism evidence="8 9">
    <name type="scientific">Alkalibacillus salilacus</name>
    <dbReference type="NCBI Taxonomy" id="284582"/>
    <lineage>
        <taxon>Bacteria</taxon>
        <taxon>Bacillati</taxon>
        <taxon>Bacillota</taxon>
        <taxon>Bacilli</taxon>
        <taxon>Bacillales</taxon>
        <taxon>Bacillaceae</taxon>
        <taxon>Alkalibacillus</taxon>
    </lineage>
</organism>
<comment type="caution">
    <text evidence="8">The sequence shown here is derived from an EMBL/GenBank/DDBJ whole genome shotgun (WGS) entry which is preliminary data.</text>
</comment>
<comment type="subunit">
    <text evidence="6">Homohexamer; trimer of dimers.</text>
</comment>
<dbReference type="NCBIfam" id="TIGR00581">
    <property type="entry name" value="moaC"/>
    <property type="match status" value="1"/>
</dbReference>
<protein>
    <recommendedName>
        <fullName evidence="3 6">Cyclic pyranopterin monophosphate synthase</fullName>
        <ecNumber evidence="3 6">4.6.1.17</ecNumber>
    </recommendedName>
    <alternativeName>
        <fullName evidence="6">Molybdenum cofactor biosynthesis protein C</fullName>
    </alternativeName>
</protein>
<evidence type="ECO:0000256" key="2">
    <source>
        <dbReference type="ARBA" id="ARBA00005046"/>
    </source>
</evidence>